<dbReference type="Proteomes" id="UP001344632">
    <property type="component" value="Unassembled WGS sequence"/>
</dbReference>
<comment type="caution">
    <text evidence="1">The sequence shown here is derived from an EMBL/GenBank/DDBJ whole genome shotgun (WGS) entry which is preliminary data.</text>
</comment>
<dbReference type="SUPFAM" id="SSF56112">
    <property type="entry name" value="Protein kinase-like (PK-like)"/>
    <property type="match status" value="1"/>
</dbReference>
<keyword evidence="2" id="KW-1185">Reference proteome</keyword>
<dbReference type="EMBL" id="JARLKZ010000003">
    <property type="protein sequence ID" value="MEC0238934.1"/>
    <property type="molecule type" value="Genomic_DNA"/>
</dbReference>
<protein>
    <recommendedName>
        <fullName evidence="3">Aminoglycoside phosphotransferase domain-containing protein</fullName>
    </recommendedName>
</protein>
<reference evidence="1 2" key="1">
    <citation type="submission" date="2023-03" db="EMBL/GenBank/DDBJ databases">
        <title>Bacillus Genome Sequencing.</title>
        <authorList>
            <person name="Dunlap C."/>
        </authorList>
    </citation>
    <scope>NUCLEOTIDE SEQUENCE [LARGE SCALE GENOMIC DNA]</scope>
    <source>
        <strain evidence="1 2">BD-525</strain>
    </source>
</reference>
<dbReference type="InterPro" id="IPR011009">
    <property type="entry name" value="Kinase-like_dom_sf"/>
</dbReference>
<gene>
    <name evidence="1" type="ORF">P4H66_03495</name>
</gene>
<name>A0ABU6GHS9_9BACL</name>
<organism evidence="1 2">
    <name type="scientific">Paenibacillus dokdonensis</name>
    <dbReference type="NCBI Taxonomy" id="2567944"/>
    <lineage>
        <taxon>Bacteria</taxon>
        <taxon>Bacillati</taxon>
        <taxon>Bacillota</taxon>
        <taxon>Bacilli</taxon>
        <taxon>Bacillales</taxon>
        <taxon>Paenibacillaceae</taxon>
        <taxon>Paenibacillus</taxon>
    </lineage>
</organism>
<proteinExistence type="predicted"/>
<dbReference type="RefSeq" id="WP_326085802.1">
    <property type="nucleotide sequence ID" value="NZ_JARLKZ010000003.1"/>
</dbReference>
<evidence type="ECO:0000313" key="1">
    <source>
        <dbReference type="EMBL" id="MEC0238934.1"/>
    </source>
</evidence>
<evidence type="ECO:0000313" key="2">
    <source>
        <dbReference type="Proteomes" id="UP001344632"/>
    </source>
</evidence>
<sequence length="106" mass="11910">MAAAGRINPCYEEWSGLLMELATEVAERCREHHVFEDHVLNEFTAVFSDNRPLFDDITVPSLVHNDLWDPNVLVSRGHDRELHIAALVDASNRMMQTGASKMACSS</sequence>
<accession>A0ABU6GHS9</accession>
<evidence type="ECO:0008006" key="3">
    <source>
        <dbReference type="Google" id="ProtNLM"/>
    </source>
</evidence>